<reference evidence="12 13" key="1">
    <citation type="submission" date="2023-11" db="EMBL/GenBank/DDBJ databases">
        <title>Peredibacter starrii A3.12.</title>
        <authorList>
            <person name="Mitchell R.J."/>
        </authorList>
    </citation>
    <scope>NUCLEOTIDE SEQUENCE [LARGE SCALE GENOMIC DNA]</scope>
    <source>
        <strain evidence="12 13">A3.12</strain>
    </source>
</reference>
<dbReference type="PRINTS" id="PR00411">
    <property type="entry name" value="PNDRDTASEI"/>
</dbReference>
<evidence type="ECO:0000256" key="9">
    <source>
        <dbReference type="ARBA" id="ARBA00023027"/>
    </source>
</evidence>
<evidence type="ECO:0000256" key="4">
    <source>
        <dbReference type="ARBA" id="ARBA00022630"/>
    </source>
</evidence>
<keyword evidence="13" id="KW-1185">Reference proteome</keyword>
<comment type="subcellular location">
    <subcellularLocation>
        <location evidence="10">Cytoplasm</location>
    </subcellularLocation>
</comment>
<accession>A0AAX4HSC3</accession>
<keyword evidence="7 10" id="KW-0274">FAD</keyword>
<proteinExistence type="inferred from homology"/>
<dbReference type="GO" id="GO:0047151">
    <property type="term" value="F:tRNA (uracil(54)-C5)-methyltransferase activity, 5,10-methylenetetrahydrofolate-dependent"/>
    <property type="evidence" value="ECO:0007669"/>
    <property type="project" value="UniProtKB-UniRule"/>
</dbReference>
<comment type="catalytic activity">
    <reaction evidence="10">
        <text>uridine(54) in tRNA + (6R)-5,10-methylene-5,6,7,8-tetrahydrofolate + NADPH + H(+) = 5-methyluridine(54) in tRNA + (6S)-5,6,7,8-tetrahydrofolate + NADP(+)</text>
        <dbReference type="Rhea" id="RHEA:62372"/>
        <dbReference type="Rhea" id="RHEA-COMP:10167"/>
        <dbReference type="Rhea" id="RHEA-COMP:10193"/>
        <dbReference type="ChEBI" id="CHEBI:15378"/>
        <dbReference type="ChEBI" id="CHEBI:15636"/>
        <dbReference type="ChEBI" id="CHEBI:57453"/>
        <dbReference type="ChEBI" id="CHEBI:57783"/>
        <dbReference type="ChEBI" id="CHEBI:58349"/>
        <dbReference type="ChEBI" id="CHEBI:65315"/>
        <dbReference type="ChEBI" id="CHEBI:74447"/>
        <dbReference type="EC" id="2.1.1.74"/>
    </reaction>
</comment>
<comment type="similarity">
    <text evidence="10">Belongs to the MnmG family. TrmFO subfamily.</text>
</comment>
<protein>
    <recommendedName>
        <fullName evidence="10">Methylenetetrahydrofolate--tRNA-(uracil-5-)-methyltransferase TrmFO</fullName>
        <ecNumber evidence="10">2.1.1.74</ecNumber>
    </recommendedName>
    <alternativeName>
        <fullName evidence="10">Folate-dependent tRNA (uracil-5-)-methyltransferase</fullName>
    </alternativeName>
    <alternativeName>
        <fullName evidence="10">Folate-dependent tRNA(M-5-U54)-methyltransferase</fullName>
    </alternativeName>
</protein>
<keyword evidence="2 10" id="KW-0963">Cytoplasm</keyword>
<evidence type="ECO:0000313" key="12">
    <source>
        <dbReference type="EMBL" id="WPU66229.1"/>
    </source>
</evidence>
<organism evidence="12 13">
    <name type="scientific">Peredibacter starrii</name>
    <dbReference type="NCBI Taxonomy" id="28202"/>
    <lineage>
        <taxon>Bacteria</taxon>
        <taxon>Pseudomonadati</taxon>
        <taxon>Bdellovibrionota</taxon>
        <taxon>Bacteriovoracia</taxon>
        <taxon>Bacteriovoracales</taxon>
        <taxon>Bacteriovoracaceae</taxon>
        <taxon>Peredibacter</taxon>
    </lineage>
</organism>
<feature type="domain" description="MnmG N-terminal" evidence="11">
    <location>
        <begin position="9"/>
        <end position="380"/>
    </location>
</feature>
<comment type="catalytic activity">
    <reaction evidence="10">
        <text>uridine(54) in tRNA + (6R)-5,10-methylene-5,6,7,8-tetrahydrofolate + NADH + H(+) = 5-methyluridine(54) in tRNA + (6S)-5,6,7,8-tetrahydrofolate + NAD(+)</text>
        <dbReference type="Rhea" id="RHEA:16873"/>
        <dbReference type="Rhea" id="RHEA-COMP:10167"/>
        <dbReference type="Rhea" id="RHEA-COMP:10193"/>
        <dbReference type="ChEBI" id="CHEBI:15378"/>
        <dbReference type="ChEBI" id="CHEBI:15636"/>
        <dbReference type="ChEBI" id="CHEBI:57453"/>
        <dbReference type="ChEBI" id="CHEBI:57540"/>
        <dbReference type="ChEBI" id="CHEBI:57945"/>
        <dbReference type="ChEBI" id="CHEBI:65315"/>
        <dbReference type="ChEBI" id="CHEBI:74447"/>
        <dbReference type="EC" id="2.1.1.74"/>
    </reaction>
</comment>
<evidence type="ECO:0000256" key="2">
    <source>
        <dbReference type="ARBA" id="ARBA00022490"/>
    </source>
</evidence>
<dbReference type="GO" id="GO:0050660">
    <property type="term" value="F:flavin adenine dinucleotide binding"/>
    <property type="evidence" value="ECO:0007669"/>
    <property type="project" value="UniProtKB-UniRule"/>
</dbReference>
<evidence type="ECO:0000259" key="11">
    <source>
        <dbReference type="Pfam" id="PF01134"/>
    </source>
</evidence>
<evidence type="ECO:0000256" key="1">
    <source>
        <dbReference type="ARBA" id="ARBA00001974"/>
    </source>
</evidence>
<feature type="binding site" evidence="10">
    <location>
        <begin position="13"/>
        <end position="18"/>
    </location>
    <ligand>
        <name>FAD</name>
        <dbReference type="ChEBI" id="CHEBI:57692"/>
    </ligand>
</feature>
<evidence type="ECO:0000256" key="6">
    <source>
        <dbReference type="ARBA" id="ARBA00022694"/>
    </source>
</evidence>
<dbReference type="GO" id="GO:0005829">
    <property type="term" value="C:cytosol"/>
    <property type="evidence" value="ECO:0007669"/>
    <property type="project" value="TreeGrafter"/>
</dbReference>
<dbReference type="EMBL" id="CP139487">
    <property type="protein sequence ID" value="WPU66229.1"/>
    <property type="molecule type" value="Genomic_DNA"/>
</dbReference>
<dbReference type="InterPro" id="IPR040131">
    <property type="entry name" value="MnmG_N"/>
</dbReference>
<dbReference type="EC" id="2.1.1.74" evidence="10"/>
<evidence type="ECO:0000256" key="10">
    <source>
        <dbReference type="HAMAP-Rule" id="MF_01037"/>
    </source>
</evidence>
<dbReference type="GO" id="GO:0002098">
    <property type="term" value="P:tRNA wobble uridine modification"/>
    <property type="evidence" value="ECO:0007669"/>
    <property type="project" value="TreeGrafter"/>
</dbReference>
<comment type="cofactor">
    <cofactor evidence="1 10">
        <name>FAD</name>
        <dbReference type="ChEBI" id="CHEBI:57692"/>
    </cofactor>
</comment>
<evidence type="ECO:0000256" key="3">
    <source>
        <dbReference type="ARBA" id="ARBA00022603"/>
    </source>
</evidence>
<dbReference type="RefSeq" id="WP_321398230.1">
    <property type="nucleotide sequence ID" value="NZ_CP139487.1"/>
</dbReference>
<dbReference type="Proteomes" id="UP001324634">
    <property type="component" value="Chromosome"/>
</dbReference>
<dbReference type="InterPro" id="IPR036188">
    <property type="entry name" value="FAD/NAD-bd_sf"/>
</dbReference>
<keyword evidence="8 10" id="KW-0521">NADP</keyword>
<name>A0AAX4HSC3_9BACT</name>
<evidence type="ECO:0000256" key="5">
    <source>
        <dbReference type="ARBA" id="ARBA00022679"/>
    </source>
</evidence>
<comment type="function">
    <text evidence="10">Catalyzes the folate-dependent formation of 5-methyl-uridine at position 54 (M-5-U54) in all tRNAs.</text>
</comment>
<dbReference type="GO" id="GO:0030488">
    <property type="term" value="P:tRNA methylation"/>
    <property type="evidence" value="ECO:0007669"/>
    <property type="project" value="TreeGrafter"/>
</dbReference>
<dbReference type="NCBIfam" id="TIGR00137">
    <property type="entry name" value="gid_trmFO"/>
    <property type="match status" value="1"/>
</dbReference>
<dbReference type="PANTHER" id="PTHR11806:SF2">
    <property type="entry name" value="METHYLENETETRAHYDROFOLATE--TRNA-(URACIL-5-)-METHYLTRANSFERASE TRMFO"/>
    <property type="match status" value="1"/>
</dbReference>
<keyword evidence="9 10" id="KW-0520">NAD</keyword>
<dbReference type="PANTHER" id="PTHR11806">
    <property type="entry name" value="GLUCOSE INHIBITED DIVISION PROTEIN A"/>
    <property type="match status" value="1"/>
</dbReference>
<evidence type="ECO:0000313" key="13">
    <source>
        <dbReference type="Proteomes" id="UP001324634"/>
    </source>
</evidence>
<dbReference type="InterPro" id="IPR004417">
    <property type="entry name" value="TrmFO"/>
</dbReference>
<dbReference type="Pfam" id="PF01134">
    <property type="entry name" value="GIDA"/>
    <property type="match status" value="1"/>
</dbReference>
<sequence length="451" mass="50593">MQKSATTRVLVIGAGLAGSEAAMFLARNGVHVVLIEAKALKLNPAQKIPTFAELVCTNSLKSLDPYSAHGLLKSEMKAMGSFIIQAAEKHAVPAGDALAVDREKFSAEITEQLKAHPLIQVVDLEAANPIELKEKFECQYAIVATGPLTTKALEDWILKEVSGDDFYFYDAIAPVVDADTLDLSKMYFKDRHKEMEEGGDYLNSQMTKEQYYAFIEELKNAEKVQPKEFEDWKFFESCLPIDLMAERGPDTARFSCMKPVGLEPDINGKWPFAVVQLRKENLLGSAYNLVGFQTRLTYKEQVRVFRMIPGLEEASFIHLGSCHRNSFLNARKLLDFDLKSKKFPEVYFAGQITGVEGYTESASMGLYVAFQLLRRIKGEEAIHFPVETAMGALVNYIMTIEKPCPSNINFGLLPSIEFTREMKKAGGKKLKKELVAKRAQEVFQSFFSTLR</sequence>
<dbReference type="NCBIfam" id="NF003739">
    <property type="entry name" value="PRK05335.1"/>
    <property type="match status" value="1"/>
</dbReference>
<dbReference type="Gene3D" id="3.50.50.60">
    <property type="entry name" value="FAD/NAD(P)-binding domain"/>
    <property type="match status" value="2"/>
</dbReference>
<dbReference type="SUPFAM" id="SSF51905">
    <property type="entry name" value="FAD/NAD(P)-binding domain"/>
    <property type="match status" value="1"/>
</dbReference>
<keyword evidence="3 10" id="KW-0489">Methyltransferase</keyword>
<keyword evidence="4 10" id="KW-0285">Flavoprotein</keyword>
<evidence type="ECO:0000256" key="8">
    <source>
        <dbReference type="ARBA" id="ARBA00022857"/>
    </source>
</evidence>
<gene>
    <name evidence="10 12" type="primary">trmFO</name>
    <name evidence="12" type="ORF">SOO65_05670</name>
</gene>
<dbReference type="HAMAP" id="MF_01037">
    <property type="entry name" value="TrmFO"/>
    <property type="match status" value="1"/>
</dbReference>
<dbReference type="InterPro" id="IPR002218">
    <property type="entry name" value="MnmG-rel"/>
</dbReference>
<keyword evidence="5 10" id="KW-0808">Transferase</keyword>
<dbReference type="AlphaFoldDB" id="A0AAX4HSC3"/>
<dbReference type="KEGG" id="psti:SOO65_05670"/>
<keyword evidence="6 10" id="KW-0819">tRNA processing</keyword>
<evidence type="ECO:0000256" key="7">
    <source>
        <dbReference type="ARBA" id="ARBA00022827"/>
    </source>
</evidence>